<accession>A0A4R5BAL9</accession>
<dbReference type="SUPFAM" id="SSF48498">
    <property type="entry name" value="Tetracyclin repressor-like, C-terminal domain"/>
    <property type="match status" value="1"/>
</dbReference>
<evidence type="ECO:0000313" key="6">
    <source>
        <dbReference type="EMBL" id="TDD81676.1"/>
    </source>
</evidence>
<dbReference type="Gene3D" id="1.10.357.10">
    <property type="entry name" value="Tetracycline Repressor, domain 2"/>
    <property type="match status" value="2"/>
</dbReference>
<proteinExistence type="predicted"/>
<name>A0A4R5BAL9_9ACTN</name>
<dbReference type="PROSITE" id="PS01081">
    <property type="entry name" value="HTH_TETR_1"/>
    <property type="match status" value="1"/>
</dbReference>
<dbReference type="GO" id="GO:0045892">
    <property type="term" value="P:negative regulation of DNA-templated transcription"/>
    <property type="evidence" value="ECO:0007669"/>
    <property type="project" value="UniProtKB-ARBA"/>
</dbReference>
<keyword evidence="3" id="KW-0804">Transcription</keyword>
<keyword evidence="1" id="KW-0805">Transcription regulation</keyword>
<comment type="caution">
    <text evidence="6">The sequence shown here is derived from an EMBL/GenBank/DDBJ whole genome shotgun (WGS) entry which is preliminary data.</text>
</comment>
<feature type="domain" description="HTH tetR-type" evidence="5">
    <location>
        <begin position="204"/>
        <end position="264"/>
    </location>
</feature>
<protein>
    <submittedName>
        <fullName evidence="6">TetR/AcrR family transcriptional regulator</fullName>
    </submittedName>
</protein>
<dbReference type="OrthoDB" id="4456617at2"/>
<dbReference type="InterPro" id="IPR036271">
    <property type="entry name" value="Tet_transcr_reg_TetR-rel_C_sf"/>
</dbReference>
<dbReference type="RefSeq" id="WP_131896858.1">
    <property type="nucleotide sequence ID" value="NZ_SMKU01000134.1"/>
</dbReference>
<evidence type="ECO:0000256" key="1">
    <source>
        <dbReference type="ARBA" id="ARBA00023015"/>
    </source>
</evidence>
<evidence type="ECO:0000256" key="3">
    <source>
        <dbReference type="ARBA" id="ARBA00023163"/>
    </source>
</evidence>
<dbReference type="Pfam" id="PF00440">
    <property type="entry name" value="TetR_N"/>
    <property type="match status" value="2"/>
</dbReference>
<dbReference type="GO" id="GO:0003700">
    <property type="term" value="F:DNA-binding transcription factor activity"/>
    <property type="evidence" value="ECO:0007669"/>
    <property type="project" value="TreeGrafter"/>
</dbReference>
<dbReference type="InterPro" id="IPR023772">
    <property type="entry name" value="DNA-bd_HTH_TetR-type_CS"/>
</dbReference>
<organism evidence="6 7">
    <name type="scientific">Actinomadura rubrisoli</name>
    <dbReference type="NCBI Taxonomy" id="2530368"/>
    <lineage>
        <taxon>Bacteria</taxon>
        <taxon>Bacillati</taxon>
        <taxon>Actinomycetota</taxon>
        <taxon>Actinomycetes</taxon>
        <taxon>Streptosporangiales</taxon>
        <taxon>Thermomonosporaceae</taxon>
        <taxon>Actinomadura</taxon>
    </lineage>
</organism>
<feature type="domain" description="HTH tetR-type" evidence="5">
    <location>
        <begin position="14"/>
        <end position="74"/>
    </location>
</feature>
<keyword evidence="7" id="KW-1185">Reference proteome</keyword>
<evidence type="ECO:0000256" key="4">
    <source>
        <dbReference type="PROSITE-ProRule" id="PRU00335"/>
    </source>
</evidence>
<sequence>METAGAPPHGTRPRNRRELIIAAAADLFHRNGYRQVSVSDVAGAVNVRPSALYRHFPGKARLLAVVVLAELQPFRDVVADRPLDGMLPDLVRAALDHPRLGVLWQREARALPADEHAMIRDELDALNGHLASALLAARPALDPSDAELLAWTGWAVLQIVGHHSVELPKGEYASLLEKLVRTVFAATPSPDLPQPEAVQGFAPQARRERLLAAAVPLFAAHGYNGISMEDIGAAAGISGPSVYHHFRSKQELLYTALVRSDEWLRHDMMRALAAASNAEDALRRLSDSYVDFAVDHITFIDILLSEARHLSDDQRPRATQSQQEYLAEWLHLLREIRPEMPVMQARARVHAALAVINDFAFNRQLRQRPNAMPTIKHLAELILLGT</sequence>
<evidence type="ECO:0000313" key="7">
    <source>
        <dbReference type="Proteomes" id="UP000294513"/>
    </source>
</evidence>
<keyword evidence="2 4" id="KW-0238">DNA-binding</keyword>
<dbReference type="SUPFAM" id="SSF46689">
    <property type="entry name" value="Homeodomain-like"/>
    <property type="match status" value="2"/>
</dbReference>
<feature type="DNA-binding region" description="H-T-H motif" evidence="4">
    <location>
        <begin position="227"/>
        <end position="246"/>
    </location>
</feature>
<dbReference type="PANTHER" id="PTHR30055">
    <property type="entry name" value="HTH-TYPE TRANSCRIPTIONAL REGULATOR RUTR"/>
    <property type="match status" value="1"/>
</dbReference>
<gene>
    <name evidence="6" type="ORF">E1298_23800</name>
</gene>
<dbReference type="FunFam" id="1.10.10.60:FF:000141">
    <property type="entry name" value="TetR family transcriptional regulator"/>
    <property type="match status" value="1"/>
</dbReference>
<dbReference type="InterPro" id="IPR009057">
    <property type="entry name" value="Homeodomain-like_sf"/>
</dbReference>
<dbReference type="Gene3D" id="1.10.10.60">
    <property type="entry name" value="Homeodomain-like"/>
    <property type="match status" value="1"/>
</dbReference>
<feature type="DNA-binding region" description="H-T-H motif" evidence="4">
    <location>
        <begin position="37"/>
        <end position="56"/>
    </location>
</feature>
<dbReference type="GO" id="GO:0000976">
    <property type="term" value="F:transcription cis-regulatory region binding"/>
    <property type="evidence" value="ECO:0007669"/>
    <property type="project" value="TreeGrafter"/>
</dbReference>
<dbReference type="PROSITE" id="PS50977">
    <property type="entry name" value="HTH_TETR_2"/>
    <property type="match status" value="2"/>
</dbReference>
<reference evidence="6 7" key="1">
    <citation type="submission" date="2019-03" db="EMBL/GenBank/DDBJ databases">
        <title>Draft genome sequences of novel Actinobacteria.</title>
        <authorList>
            <person name="Sahin N."/>
            <person name="Ay H."/>
            <person name="Saygin H."/>
        </authorList>
    </citation>
    <scope>NUCLEOTIDE SEQUENCE [LARGE SCALE GENOMIC DNA]</scope>
    <source>
        <strain evidence="6 7">H3C3</strain>
    </source>
</reference>
<dbReference type="AlphaFoldDB" id="A0A4R5BAL9"/>
<evidence type="ECO:0000256" key="2">
    <source>
        <dbReference type="ARBA" id="ARBA00023125"/>
    </source>
</evidence>
<dbReference type="Proteomes" id="UP000294513">
    <property type="component" value="Unassembled WGS sequence"/>
</dbReference>
<evidence type="ECO:0000259" key="5">
    <source>
        <dbReference type="PROSITE" id="PS50977"/>
    </source>
</evidence>
<dbReference type="InterPro" id="IPR050109">
    <property type="entry name" value="HTH-type_TetR-like_transc_reg"/>
</dbReference>
<dbReference type="InterPro" id="IPR001647">
    <property type="entry name" value="HTH_TetR"/>
</dbReference>
<dbReference type="PANTHER" id="PTHR30055:SF234">
    <property type="entry name" value="HTH-TYPE TRANSCRIPTIONAL REGULATOR BETI"/>
    <property type="match status" value="1"/>
</dbReference>
<dbReference type="PRINTS" id="PR00455">
    <property type="entry name" value="HTHTETR"/>
</dbReference>
<dbReference type="EMBL" id="SMKU01000134">
    <property type="protein sequence ID" value="TDD81676.1"/>
    <property type="molecule type" value="Genomic_DNA"/>
</dbReference>